<gene>
    <name evidence="1" type="primary">DYNC2LI1</name>
</gene>
<evidence type="ECO:0000313" key="1">
    <source>
        <dbReference type="Ensembl" id="ENSP00000430356.1"/>
    </source>
</evidence>
<dbReference type="ProteomicsDB" id="15397"/>
<dbReference type="VEuPathDB" id="HostDB:ENSG00000138036"/>
<dbReference type="PANTHER" id="PTHR12138:SF75">
    <property type="entry name" value="SECRETED PROTEIN"/>
    <property type="match status" value="1"/>
</dbReference>
<dbReference type="Bgee" id="ENSG00000138036">
    <property type="expression patterns" value="Expressed in right uterine tube and 204 other cell types or tissues"/>
</dbReference>
<reference evidence="1 2" key="2">
    <citation type="journal article" date="2004" name="Nature">
        <title>Finishing the euchromatic sequence of the human genome.</title>
        <authorList>
            <consortium name="International Human Genome Sequencing Consortium"/>
        </authorList>
    </citation>
    <scope>NUCLEOTIDE SEQUENCE [LARGE SCALE GENOMIC DNA]</scope>
</reference>
<dbReference type="Ensembl" id="ENST00000496980.6">
    <property type="protein sequence ID" value="ENSP00000430356.1"/>
    <property type="gene ID" value="ENSG00000138036.18"/>
</dbReference>
<evidence type="ECO:0007829" key="3">
    <source>
        <dbReference type="PeptideAtlas" id="E5RFM8"/>
    </source>
</evidence>
<name>E5RFM8_HUMAN</name>
<dbReference type="GeneTree" id="ENSGT00390000010498"/>
<proteinExistence type="evidence at protein level"/>
<sequence>MPSETLWEIAKAEVEKRGINGSEGDGAEIAEKFVFFIGSKNGSLALSPRFECSGVISAHCSLCLLGSHHSPASASQVAGTAGAHDHAWERLLLF</sequence>
<dbReference type="Proteomes" id="UP000005640">
    <property type="component" value="Chromosome 2"/>
</dbReference>
<dbReference type="ExpressionAtlas" id="E5RFM8">
    <property type="expression patterns" value="baseline and differential"/>
</dbReference>
<dbReference type="AlphaFoldDB" id="E5RFM8"/>
<dbReference type="EMBL" id="AC011242">
    <property type="status" value="NOT_ANNOTATED_CDS"/>
    <property type="molecule type" value="Genomic_DNA"/>
</dbReference>
<dbReference type="Ensembl" id="ENST00000496980.6">
    <property type="protein sequence ID" value="ENSP00000430356.1"/>
    <property type="gene ID" value="ENSG00000138036.19"/>
</dbReference>
<accession>E5RFM8</accession>
<evidence type="ECO:0007829" key="4">
    <source>
        <dbReference type="ProteomicsDB" id="E5RFM8"/>
    </source>
</evidence>
<dbReference type="PANTHER" id="PTHR12138">
    <property type="entry name" value="PRIMATE-EXPANDED PROTEIN FAMILY"/>
    <property type="match status" value="1"/>
</dbReference>
<dbReference type="OrthoDB" id="10263060at2759"/>
<reference evidence="1" key="5">
    <citation type="submission" date="2025-09" db="UniProtKB">
        <authorList>
            <consortium name="Ensembl"/>
        </authorList>
    </citation>
    <scope>IDENTIFICATION</scope>
</reference>
<dbReference type="HGNC" id="HGNC:24595">
    <property type="gene designation" value="DYNC2LI1"/>
</dbReference>
<evidence type="ECO:0000313" key="2">
    <source>
        <dbReference type="Proteomes" id="UP000005640"/>
    </source>
</evidence>
<dbReference type="MassIVE" id="E5RFM8"/>
<organism evidence="1 2">
    <name type="scientific">Homo sapiens</name>
    <name type="common">Human</name>
    <dbReference type="NCBI Taxonomy" id="9606"/>
    <lineage>
        <taxon>Eukaryota</taxon>
        <taxon>Metazoa</taxon>
        <taxon>Chordata</taxon>
        <taxon>Craniata</taxon>
        <taxon>Vertebrata</taxon>
        <taxon>Euteleostomi</taxon>
        <taxon>Mammalia</taxon>
        <taxon>Eutheria</taxon>
        <taxon>Euarchontoglires</taxon>
        <taxon>Primates</taxon>
        <taxon>Haplorrhini</taxon>
        <taxon>Catarrhini</taxon>
        <taxon>Hominidae</taxon>
        <taxon>Homo</taxon>
    </lineage>
</organism>
<keyword evidence="3 4" id="KW-1267">Proteomics identification</keyword>
<dbReference type="SMR" id="E5RFM8"/>
<dbReference type="ChiTaRS" id="DYNC2LI1">
    <property type="organism name" value="human"/>
</dbReference>
<dbReference type="UCSC" id="uc061irl.1">
    <property type="organism name" value="human"/>
</dbReference>
<keyword evidence="2" id="KW-1185">Reference proteome</keyword>
<dbReference type="OpenTargets" id="ENSG00000138036"/>
<reference evidence="1 2" key="3">
    <citation type="journal article" date="2005" name="Nature">
        <title>Generation and annotation of the DNA sequences of human chromosomes 2 and 4.</title>
        <authorList>
            <person name="Hillier L.W."/>
            <person name="Graves T.A."/>
            <person name="Fulton R.S."/>
            <person name="Fulton L.A."/>
            <person name="Pepin K.H."/>
            <person name="Minx P."/>
            <person name="Wagner-McPherson C."/>
            <person name="Layman D."/>
            <person name="Wylie K."/>
            <person name="Sekhon M."/>
            <person name="Becker M.C."/>
            <person name="Fewell G.A."/>
            <person name="Delehaunty K.D."/>
            <person name="Miner T.L."/>
            <person name="Nash W.E."/>
            <person name="Kremitzki C."/>
            <person name="Oddy L."/>
            <person name="Du H."/>
            <person name="Sun H."/>
            <person name="Bradshaw-Cordum H."/>
            <person name="Ali J."/>
            <person name="Carter J."/>
            <person name="Cordes M."/>
            <person name="Harris A."/>
            <person name="Isak A."/>
            <person name="van Brunt A."/>
            <person name="Nguyen C."/>
            <person name="Du F."/>
            <person name="Courtney L."/>
            <person name="Kalicki J."/>
            <person name="Ozersky P."/>
            <person name="Abbott S."/>
            <person name="Armstrong J."/>
            <person name="Belter E.A."/>
            <person name="Caruso L."/>
            <person name="Cedroni M."/>
            <person name="Cotton M."/>
            <person name="Davidson T."/>
            <person name="Desai A."/>
            <person name="Elliott G."/>
            <person name="Erb T."/>
            <person name="Fronick C."/>
            <person name="Gaige T."/>
            <person name="Haakenson W."/>
            <person name="Haglund K."/>
            <person name="Holmes A."/>
            <person name="Harkins R."/>
            <person name="Kim K."/>
            <person name="Kruchowski S.S."/>
            <person name="Strong C.M."/>
            <person name="Grewal N."/>
            <person name="Goyea E."/>
            <person name="Hou S."/>
            <person name="Levy A."/>
            <person name="Martinka S."/>
            <person name="Mead K."/>
            <person name="McLellan M.D."/>
            <person name="Meyer R."/>
            <person name="Randall-Maher J."/>
            <person name="Tomlinson C."/>
            <person name="Dauphin-Kohlberg S."/>
            <person name="Kozlowicz-Reilly A."/>
            <person name="Shah N."/>
            <person name="Swearengen-Shahid S."/>
            <person name="Snider J."/>
            <person name="Strong J.T."/>
            <person name="Thompson J."/>
            <person name="Yoakum M."/>
            <person name="Leonard S."/>
            <person name="Pearman C."/>
            <person name="Trani L."/>
            <person name="Radionenko M."/>
            <person name="Waligorski J.E."/>
            <person name="Wang C."/>
            <person name="Rock S.M."/>
            <person name="Tin-Wollam A.M."/>
            <person name="Maupin R."/>
            <person name="Latreille P."/>
            <person name="Wendl M.C."/>
            <person name="Yang S.P."/>
            <person name="Pohl C."/>
            <person name="Wallis J.W."/>
            <person name="Spieth J."/>
            <person name="Bieri T.A."/>
            <person name="Berkowicz N."/>
            <person name="Nelson J.O."/>
            <person name="Osborne J."/>
            <person name="Ding L."/>
            <person name="Meyer R."/>
            <person name="Sabo A."/>
            <person name="Shotland Y."/>
            <person name="Sinha P."/>
            <person name="Wohldmann P.E."/>
            <person name="Cook L.L."/>
            <person name="Hickenbotham M.T."/>
            <person name="Eldred J."/>
            <person name="Williams D."/>
            <person name="Jones T.A."/>
            <person name="She X."/>
            <person name="Ciccarelli F.D."/>
            <person name="Izaurralde E."/>
            <person name="Taylor J."/>
            <person name="Schmutz J."/>
            <person name="Myers R.M."/>
            <person name="Cox D.R."/>
            <person name="Huang X."/>
            <person name="McPherson J.D."/>
            <person name="Mardis E.R."/>
            <person name="Clifton S.W."/>
            <person name="Warren W.C."/>
            <person name="Chinwalla A.T."/>
            <person name="Eddy S.R."/>
            <person name="Marra M.A."/>
            <person name="Ovcharenko I."/>
            <person name="Furey T.S."/>
            <person name="Miller W."/>
            <person name="Eichler E.E."/>
            <person name="Bork P."/>
            <person name="Suyama M."/>
            <person name="Torrents D."/>
            <person name="Waterston R.H."/>
            <person name="Wilson R.K."/>
        </authorList>
    </citation>
    <scope>NUCLEOTIDE SEQUENCE [LARGE SCALE GENOMIC DNA]</scope>
</reference>
<dbReference type="HOGENOM" id="CLU_2385546_0_0_1"/>
<protein>
    <submittedName>
        <fullName evidence="1">Dynein cytoplasmic 2 light intermediate chain 1</fullName>
    </submittedName>
</protein>
<reference evidence="1 2" key="1">
    <citation type="journal article" date="2001" name="Nature">
        <title>Initial sequencing and analysis of the human genome.</title>
        <authorList>
            <consortium name="International Human Genome Sequencing Consortium"/>
            <person name="Lander E.S."/>
            <person name="Linton L.M."/>
            <person name="Birren B."/>
            <person name="Nusbaum C."/>
            <person name="Zody M.C."/>
            <person name="Baldwin J."/>
            <person name="Devon K."/>
            <person name="Dewar K."/>
            <person name="Doyle M."/>
            <person name="FitzHugh W."/>
            <person name="Funke R."/>
            <person name="Gage D."/>
            <person name="Harris K."/>
            <person name="Heaford A."/>
            <person name="Howland J."/>
            <person name="Kann L."/>
            <person name="Lehoczky J."/>
            <person name="LeVine R."/>
            <person name="McEwan P."/>
            <person name="McKernan K."/>
            <person name="Meldrim J."/>
            <person name="Mesirov J.P."/>
            <person name="Miranda C."/>
            <person name="Morris W."/>
            <person name="Naylor J."/>
            <person name="Raymond C."/>
            <person name="Rosetti M."/>
            <person name="Santos R."/>
            <person name="Sheridan A."/>
            <person name="Sougnez C."/>
            <person name="Stange-Thomann N."/>
            <person name="Stojanovic N."/>
            <person name="Subramanian A."/>
            <person name="Wyman D."/>
            <person name="Rogers J."/>
            <person name="Sulston J."/>
            <person name="Ainscough R."/>
            <person name="Beck S."/>
            <person name="Bentley D."/>
            <person name="Burton J."/>
            <person name="Clee C."/>
            <person name="Carter N."/>
            <person name="Coulson A."/>
            <person name="Deadman R."/>
            <person name="Deloukas P."/>
            <person name="Dunham A."/>
            <person name="Dunham I."/>
            <person name="Durbin R."/>
            <person name="French L."/>
            <person name="Grafham D."/>
            <person name="Gregory S."/>
            <person name="Hubbard T."/>
            <person name="Humphray S."/>
            <person name="Hunt A."/>
            <person name="Jones M."/>
            <person name="Lloyd C."/>
            <person name="McMurray A."/>
            <person name="Matthews L."/>
            <person name="Mercer S."/>
            <person name="Milne S."/>
            <person name="Mullikin J.C."/>
            <person name="Mungall A."/>
            <person name="Plumb R."/>
            <person name="Ross M."/>
            <person name="Shownkeen R."/>
            <person name="Sims S."/>
            <person name="Waterston R.H."/>
            <person name="Wilson R.K."/>
            <person name="Hillier L.W."/>
            <person name="McPherson J.D."/>
            <person name="Marra M.A."/>
            <person name="Mardis E.R."/>
            <person name="Fulton L.A."/>
            <person name="Chinwalla A.T."/>
            <person name="Pepin K.H."/>
            <person name="Gish W.R."/>
            <person name="Chissoe S.L."/>
            <person name="Wendl M.C."/>
            <person name="Delehaunty K.D."/>
            <person name="Miner T.L."/>
            <person name="Delehaunty A."/>
            <person name="Kramer J.B."/>
            <person name="Cook L.L."/>
            <person name="Fulton R.S."/>
            <person name="Johnson D.L."/>
            <person name="Minx P.J."/>
            <person name="Clifton S.W."/>
            <person name="Hawkins T."/>
            <person name="Branscomb E."/>
            <person name="Predki P."/>
            <person name="Richardson P."/>
            <person name="Wenning S."/>
            <person name="Slezak T."/>
            <person name="Doggett N."/>
            <person name="Cheng J.F."/>
            <person name="Olsen A."/>
            <person name="Lucas S."/>
            <person name="Elkin C."/>
            <person name="Uberbacher E."/>
            <person name="Frazier M."/>
            <person name="Gibbs R.A."/>
            <person name="Muzny D.M."/>
            <person name="Scherer S.E."/>
            <person name="Bouck J.B."/>
            <person name="Sodergren E.J."/>
            <person name="Worley K.C."/>
            <person name="Rives C.M."/>
            <person name="Gorrell J.H."/>
            <person name="Metzker M.L."/>
            <person name="Naylor S.L."/>
            <person name="Kucherlapati R.S."/>
            <person name="Nelson D.L."/>
            <person name="Weinstock G.M."/>
            <person name="Sakaki Y."/>
            <person name="Fujiyama A."/>
            <person name="Hattori M."/>
            <person name="Yada T."/>
            <person name="Toyoda A."/>
            <person name="Itoh T."/>
            <person name="Kawagoe C."/>
            <person name="Watanabe H."/>
            <person name="Totoki Y."/>
            <person name="Taylor T."/>
            <person name="Weissenbach J."/>
            <person name="Heilig R."/>
            <person name="Saurin W."/>
            <person name="Artiguenave F."/>
            <person name="Brottier P."/>
            <person name="Bruls T."/>
            <person name="Pelletier E."/>
            <person name="Robert C."/>
            <person name="Wincker P."/>
            <person name="Smith D.R."/>
            <person name="Doucette-Stamm L."/>
            <person name="Rubenfield M."/>
            <person name="Weinstock K."/>
            <person name="Lee H.M."/>
            <person name="Dubois J."/>
            <person name="Rosenthal A."/>
            <person name="Platzer M."/>
            <person name="Nyakatura G."/>
            <person name="Taudien S."/>
            <person name="Rump A."/>
            <person name="Yang H."/>
            <person name="Yu J."/>
            <person name="Wang J."/>
            <person name="Huang G."/>
            <person name="Gu J."/>
            <person name="Hood L."/>
            <person name="Rowen L."/>
            <person name="Madan A."/>
            <person name="Qin S."/>
            <person name="Davis R.W."/>
            <person name="Federspiel N.A."/>
            <person name="Abola A.P."/>
            <person name="Proctor M.J."/>
            <person name="Myers R.M."/>
            <person name="Schmutz J."/>
            <person name="Dickson M."/>
            <person name="Grimwood J."/>
            <person name="Cox D.R."/>
            <person name="Olson M.V."/>
            <person name="Kaul R."/>
            <person name="Raymond C."/>
            <person name="Shimizu N."/>
            <person name="Kawasaki K."/>
            <person name="Minoshima S."/>
            <person name="Evans G.A."/>
            <person name="Athanasiou M."/>
            <person name="Schultz R."/>
            <person name="Roe B.A."/>
            <person name="Chen F."/>
            <person name="Pan H."/>
            <person name="Ramser J."/>
            <person name="Lehrach H."/>
            <person name="Reinhardt R."/>
            <person name="McCombie W.R."/>
            <person name="de la Bastide M."/>
            <person name="Dedhia N."/>
            <person name="Blocker H."/>
            <person name="Hornischer K."/>
            <person name="Nordsiek G."/>
            <person name="Agarwala R."/>
            <person name="Aravind L."/>
            <person name="Bailey J.A."/>
            <person name="Bateman A."/>
            <person name="Batzoglou S."/>
            <person name="Birney E."/>
            <person name="Bork P."/>
            <person name="Brown D.G."/>
            <person name="Burge C.B."/>
            <person name="Cerutti L."/>
            <person name="Chen H.C."/>
            <person name="Church D."/>
            <person name="Clamp M."/>
            <person name="Copley R.R."/>
            <person name="Doerks T."/>
            <person name="Eddy S.R."/>
            <person name="Eichler E.E."/>
            <person name="Furey T.S."/>
            <person name="Galagan J."/>
            <person name="Gilbert J.G."/>
            <person name="Harmon C."/>
            <person name="Hayashizaki Y."/>
            <person name="Haussler D."/>
            <person name="Hermjakob H."/>
            <person name="Hokamp K."/>
            <person name="Jang W."/>
            <person name="Johnson L.S."/>
            <person name="Jones T.A."/>
            <person name="Kasif S."/>
            <person name="Kaspryzk A."/>
            <person name="Kennedy S."/>
            <person name="Kent W.J."/>
            <person name="Kitts P."/>
            <person name="Koonin E.V."/>
            <person name="Korf I."/>
            <person name="Kulp D."/>
            <person name="Lancet D."/>
            <person name="Lowe T.M."/>
            <person name="McLysaght A."/>
            <person name="Mikkelsen T."/>
            <person name="Moran J.V."/>
            <person name="Mulder N."/>
            <person name="Pollara V.J."/>
            <person name="Ponting C.P."/>
            <person name="Schuler G."/>
            <person name="Schultz J."/>
            <person name="Slater G."/>
            <person name="Smit A.F."/>
            <person name="Stupka E."/>
            <person name="Szustakowski J."/>
            <person name="Thierry-Mieg D."/>
            <person name="Thierry-Mieg J."/>
            <person name="Wagner L."/>
            <person name="Wallis J."/>
            <person name="Wheeler R."/>
            <person name="Williams A."/>
            <person name="Wolf Y.I."/>
            <person name="Wolfe K.H."/>
            <person name="Yang S.P."/>
            <person name="Yeh R.F."/>
            <person name="Collins F."/>
            <person name="Guyer M.S."/>
            <person name="Peterson J."/>
            <person name="Felsenfeld A."/>
            <person name="Wetterstrand K.A."/>
            <person name="Patrinos A."/>
            <person name="Morgan M.J."/>
            <person name="de Jong P."/>
            <person name="Catanese J.J."/>
            <person name="Osoegawa K."/>
            <person name="Shizuya H."/>
            <person name="Choi S."/>
            <person name="Chen Y.J."/>
        </authorList>
    </citation>
    <scope>NUCLEOTIDE SEQUENCE [LARGE SCALE GENOMIC DNA]</scope>
</reference>
<reference evidence="1" key="4">
    <citation type="submission" date="2025-08" db="UniProtKB">
        <authorList>
            <consortium name="Ensembl"/>
        </authorList>
    </citation>
    <scope>IDENTIFICATION</scope>
</reference>